<protein>
    <submittedName>
        <fullName evidence="2">Uncharacterized protein</fullName>
    </submittedName>
</protein>
<keyword evidence="1" id="KW-1133">Transmembrane helix</keyword>
<keyword evidence="1" id="KW-0472">Membrane</keyword>
<keyword evidence="3" id="KW-1185">Reference proteome</keyword>
<accession>A0A2G5SUE6</accession>
<gene>
    <name evidence="2" type="primary">Cnig_chr_X.g24411</name>
    <name evidence="2" type="ORF">B9Z55_024411</name>
</gene>
<proteinExistence type="predicted"/>
<comment type="caution">
    <text evidence="2">The sequence shown here is derived from an EMBL/GenBank/DDBJ whole genome shotgun (WGS) entry which is preliminary data.</text>
</comment>
<evidence type="ECO:0000313" key="2">
    <source>
        <dbReference type="EMBL" id="PIC18563.1"/>
    </source>
</evidence>
<organism evidence="2 3">
    <name type="scientific">Caenorhabditis nigoni</name>
    <dbReference type="NCBI Taxonomy" id="1611254"/>
    <lineage>
        <taxon>Eukaryota</taxon>
        <taxon>Metazoa</taxon>
        <taxon>Ecdysozoa</taxon>
        <taxon>Nematoda</taxon>
        <taxon>Chromadorea</taxon>
        <taxon>Rhabditida</taxon>
        <taxon>Rhabditina</taxon>
        <taxon>Rhabditomorpha</taxon>
        <taxon>Rhabditoidea</taxon>
        <taxon>Rhabditidae</taxon>
        <taxon>Peloderinae</taxon>
        <taxon>Caenorhabditis</taxon>
    </lineage>
</organism>
<feature type="transmembrane region" description="Helical" evidence="1">
    <location>
        <begin position="31"/>
        <end position="51"/>
    </location>
</feature>
<sequence>METINPPENVAQQETNIAAVRKFLKQWYNWYVGNAVGAGFVTSHLMFVATIGMQCPYMFEQNILAACFVIYNLAMAWILKKMKRDFGVVQILLLLVHLFVTIYCALVFIEFFATTMCPLEDCFPNVKERAADVSVHGLLQSLIWAVGVQAFFAYILSEHVLVFCATYRHLMLNTPEGAQPIVTNAD</sequence>
<dbReference type="EMBL" id="PDUG01000006">
    <property type="protein sequence ID" value="PIC18563.1"/>
    <property type="molecule type" value="Genomic_DNA"/>
</dbReference>
<feature type="transmembrane region" description="Helical" evidence="1">
    <location>
        <begin position="91"/>
        <end position="113"/>
    </location>
</feature>
<evidence type="ECO:0000313" key="3">
    <source>
        <dbReference type="Proteomes" id="UP000230233"/>
    </source>
</evidence>
<reference evidence="3" key="1">
    <citation type="submission" date="2017-10" db="EMBL/GenBank/DDBJ databases">
        <title>Rapid genome shrinkage in a self-fertile nematode reveals novel sperm competition proteins.</title>
        <authorList>
            <person name="Yin D."/>
            <person name="Schwarz E.M."/>
            <person name="Thomas C.G."/>
            <person name="Felde R.L."/>
            <person name="Korf I.F."/>
            <person name="Cutter A.D."/>
            <person name="Schartner C.M."/>
            <person name="Ralston E.J."/>
            <person name="Meyer B.J."/>
            <person name="Haag E.S."/>
        </authorList>
    </citation>
    <scope>NUCLEOTIDE SEQUENCE [LARGE SCALE GENOMIC DNA]</scope>
    <source>
        <strain evidence="3">JU1422</strain>
    </source>
</reference>
<name>A0A2G5SUE6_9PELO</name>
<dbReference type="Proteomes" id="UP000230233">
    <property type="component" value="Chromosome X"/>
</dbReference>
<feature type="transmembrane region" description="Helical" evidence="1">
    <location>
        <begin position="63"/>
        <end position="79"/>
    </location>
</feature>
<keyword evidence="1" id="KW-0812">Transmembrane</keyword>
<dbReference type="AlphaFoldDB" id="A0A2G5SUE6"/>
<evidence type="ECO:0000256" key="1">
    <source>
        <dbReference type="SAM" id="Phobius"/>
    </source>
</evidence>
<feature type="transmembrane region" description="Helical" evidence="1">
    <location>
        <begin position="133"/>
        <end position="156"/>
    </location>
</feature>
<dbReference type="OrthoDB" id="10293281at2759"/>